<comment type="caution">
    <text evidence="1">The sequence shown here is derived from an EMBL/GenBank/DDBJ whole genome shotgun (WGS) entry which is preliminary data.</text>
</comment>
<dbReference type="PANTHER" id="PTHR43760">
    <property type="entry name" value="ENDORIBONUCLEASE-RELATED"/>
    <property type="match status" value="1"/>
</dbReference>
<dbReference type="InterPro" id="IPR013813">
    <property type="entry name" value="Endoribo_LPSP/chorism_mut-like"/>
</dbReference>
<evidence type="ECO:0000313" key="1">
    <source>
        <dbReference type="EMBL" id="KWX25795.1"/>
    </source>
</evidence>
<dbReference type="AlphaFoldDB" id="A0A132PU17"/>
<dbReference type="InterPro" id="IPR035959">
    <property type="entry name" value="RutC-like_sf"/>
</dbReference>
<sequence>MSTDRVIAPAPQGDYVPAVHHDGVIYTAGMTPRRDGVLILTGVVGATVTAEQARAADGVAAGNALAAVRSQAPPDAGIRCLRMTVYIACAPTFHELSAVADGASAAIRDAIGEAALPARAAIGVQTLPSGAPVEVDLIAAVS</sequence>
<organism evidence="1 2">
    <name type="scientific">Mycolicibacterium wolinskyi</name>
    <dbReference type="NCBI Taxonomy" id="59750"/>
    <lineage>
        <taxon>Bacteria</taxon>
        <taxon>Bacillati</taxon>
        <taxon>Actinomycetota</taxon>
        <taxon>Actinomycetes</taxon>
        <taxon>Mycobacteriales</taxon>
        <taxon>Mycobacteriaceae</taxon>
        <taxon>Mycolicibacterium</taxon>
    </lineage>
</organism>
<dbReference type="SUPFAM" id="SSF55298">
    <property type="entry name" value="YjgF-like"/>
    <property type="match status" value="1"/>
</dbReference>
<dbReference type="Pfam" id="PF01042">
    <property type="entry name" value="Ribonuc_L-PSP"/>
    <property type="match status" value="1"/>
</dbReference>
<dbReference type="RefSeq" id="WP_067842236.1">
    <property type="nucleotide sequence ID" value="NZ_LGTW01000001.1"/>
</dbReference>
<proteinExistence type="predicted"/>
<gene>
    <name evidence="1" type="ORF">AFM11_00415</name>
</gene>
<evidence type="ECO:0000313" key="2">
    <source>
        <dbReference type="Proteomes" id="UP000070612"/>
    </source>
</evidence>
<dbReference type="InterPro" id="IPR006175">
    <property type="entry name" value="YjgF/YER057c/UK114"/>
</dbReference>
<dbReference type="Proteomes" id="UP000070612">
    <property type="component" value="Unassembled WGS sequence"/>
</dbReference>
<dbReference type="PANTHER" id="PTHR43760:SF1">
    <property type="entry name" value="ENDORIBONUCLEASE L-PSP_CHORISMATE MUTASE-LIKE DOMAIN-CONTAINING PROTEIN"/>
    <property type="match status" value="1"/>
</dbReference>
<reference evidence="1 2" key="1">
    <citation type="submission" date="2015-07" db="EMBL/GenBank/DDBJ databases">
        <title>A draft genome sequence of Mycobacterium wolinskyi.</title>
        <authorList>
            <person name="de Man T.J."/>
            <person name="Perry K.A."/>
            <person name="Coulliette A.D."/>
            <person name="Jensen B."/>
            <person name="Toney N.C."/>
            <person name="Limbago B.M."/>
            <person name="Noble-Wang J."/>
        </authorList>
    </citation>
    <scope>NUCLEOTIDE SEQUENCE [LARGE SCALE GENOMIC DNA]</scope>
    <source>
        <strain evidence="1 2">CDC_01</strain>
    </source>
</reference>
<dbReference type="PATRIC" id="fig|59750.3.peg.84"/>
<dbReference type="EMBL" id="LGTW01000001">
    <property type="protein sequence ID" value="KWX25795.1"/>
    <property type="molecule type" value="Genomic_DNA"/>
</dbReference>
<dbReference type="Gene3D" id="3.30.1330.40">
    <property type="entry name" value="RutC-like"/>
    <property type="match status" value="1"/>
</dbReference>
<name>A0A132PU17_9MYCO</name>
<dbReference type="CDD" id="cd02199">
    <property type="entry name" value="YjgF_YER057c_UK114_like_1"/>
    <property type="match status" value="1"/>
</dbReference>
<keyword evidence="2" id="KW-1185">Reference proteome</keyword>
<accession>A0A132PU17</accession>
<protein>
    <submittedName>
        <fullName evidence="1">Endoribonuclease L-PSP</fullName>
    </submittedName>
</protein>
<dbReference type="STRING" id="59750.AWC31_33530"/>